<dbReference type="PANTHER" id="PTHR10357">
    <property type="entry name" value="ALPHA-AMYLASE FAMILY MEMBER"/>
    <property type="match status" value="1"/>
</dbReference>
<dbReference type="InterPro" id="IPR017853">
    <property type="entry name" value="GH"/>
</dbReference>
<sequence>MKPIIYQLVVRYFGNINVTNQKNGSLTTNGCGKFTDISTVALQSLHQLGVTHVWLTGCLCQATLTDYSSQGMPADDPDVVKGIAGSFYSIRDYFDVCPDYTVDPADRMTEFEELIARIHAAGLKCLIDFVPNHVARGYESVVRPDLNFGDGDDTSAFFKRDNHFFYLVEPPGQKLRLSKPSHWNPSGVAFDGEFAREDGDLGQPPKATGNNGFGVTLGDNDWYDTIKLNYGFNFVDGSCQFSPRPRTWELMNKVIAYWQAKGVDGFRCDFAHYVPDEFWTWLISEARQRDPVSFFIAEAYPDKNSKDPVKDMQEFINAGFDAVYHDAAYDTLKQIYRVKVSQDDYDREMRSPPVARQHLVEYLENHDERRIASPIVSSDGPDGSGFGSAEAGYQLAPLQFLYSRGPVLLLNGQEVGEPGAGEEGYNTDDGRTTFFDYWTMPEFVGWVNGHAYDGGGLSDAQKNLRKFYSALLGLCQDTSVQGDGYWGLKYFNRPDKFPDCPSDLYSFARFENNSGRVLIVVANFRTNSNGLDGCIRIPPELASEARLNGNVTVHLVLDRQGQQDVLVASLTVEQLKDQGFPVLIPNQSAHVYVLAVGK</sequence>
<dbReference type="Proteomes" id="UP000320293">
    <property type="component" value="Unassembled WGS sequence"/>
</dbReference>
<dbReference type="PANTHER" id="PTHR10357:SF205">
    <property type="entry name" value="O-GLYCOSYL HYDROLASE FAMILY 13"/>
    <property type="match status" value="1"/>
</dbReference>
<dbReference type="GO" id="GO:0004556">
    <property type="term" value="F:alpha-amylase activity"/>
    <property type="evidence" value="ECO:0007669"/>
    <property type="project" value="TreeGrafter"/>
</dbReference>
<gene>
    <name evidence="2" type="ORF">EWV91_09185</name>
</gene>
<dbReference type="AlphaFoldDB" id="A0A552FP37"/>
<dbReference type="SMART" id="SM00642">
    <property type="entry name" value="Aamy"/>
    <property type="match status" value="1"/>
</dbReference>
<dbReference type="EMBL" id="SFBF01000172">
    <property type="protein sequence ID" value="TRU48492.1"/>
    <property type="molecule type" value="Genomic_DNA"/>
</dbReference>
<dbReference type="Pfam" id="PF00128">
    <property type="entry name" value="Alpha-amylase"/>
    <property type="match status" value="1"/>
</dbReference>
<dbReference type="Gene3D" id="3.20.20.80">
    <property type="entry name" value="Glycosidases"/>
    <property type="match status" value="2"/>
</dbReference>
<name>A0A552FP37_MICAE</name>
<evidence type="ECO:0000259" key="1">
    <source>
        <dbReference type="SMART" id="SM00642"/>
    </source>
</evidence>
<comment type="caution">
    <text evidence="2">The sequence shown here is derived from an EMBL/GenBank/DDBJ whole genome shotgun (WGS) entry which is preliminary data.</text>
</comment>
<protein>
    <submittedName>
        <fullName evidence="2">Alpha-amylase</fullName>
    </submittedName>
</protein>
<accession>A0A552FP37</accession>
<organism evidence="2 3">
    <name type="scientific">Microcystis aeruginosa Ma_QC_Ca_00000000_S207</name>
    <dbReference type="NCBI Taxonomy" id="2486251"/>
    <lineage>
        <taxon>Bacteria</taxon>
        <taxon>Bacillati</taxon>
        <taxon>Cyanobacteriota</taxon>
        <taxon>Cyanophyceae</taxon>
        <taxon>Oscillatoriophycideae</taxon>
        <taxon>Chroococcales</taxon>
        <taxon>Microcystaceae</taxon>
        <taxon>Microcystis</taxon>
    </lineage>
</organism>
<dbReference type="InterPro" id="IPR006047">
    <property type="entry name" value="GH13_cat_dom"/>
</dbReference>
<reference evidence="2 3" key="1">
    <citation type="submission" date="2019-01" db="EMBL/GenBank/DDBJ databases">
        <title>Coherence of Microcystis species and biogeography revealed through population genomics.</title>
        <authorList>
            <person name="Perez-Carrascal O.M."/>
            <person name="Terrat Y."/>
            <person name="Giani A."/>
            <person name="Fortin N."/>
            <person name="Tromas N."/>
            <person name="Shapiro B.J."/>
        </authorList>
    </citation>
    <scope>NUCLEOTIDE SEQUENCE [LARGE SCALE GENOMIC DNA]</scope>
    <source>
        <strain evidence="2">Ma_QC_Ca_00000000_S207</strain>
    </source>
</reference>
<dbReference type="SUPFAM" id="SSF51445">
    <property type="entry name" value="(Trans)glycosidases"/>
    <property type="match status" value="1"/>
</dbReference>
<dbReference type="GO" id="GO:0009313">
    <property type="term" value="P:oligosaccharide catabolic process"/>
    <property type="evidence" value="ECO:0007669"/>
    <property type="project" value="TreeGrafter"/>
</dbReference>
<feature type="domain" description="Glycosyl hydrolase family 13 catalytic" evidence="1">
    <location>
        <begin position="7"/>
        <end position="450"/>
    </location>
</feature>
<evidence type="ECO:0000313" key="3">
    <source>
        <dbReference type="Proteomes" id="UP000320293"/>
    </source>
</evidence>
<evidence type="ECO:0000313" key="2">
    <source>
        <dbReference type="EMBL" id="TRU48492.1"/>
    </source>
</evidence>
<proteinExistence type="predicted"/>